<keyword evidence="3" id="KW-0472">Membrane</keyword>
<sequence length="833" mass="92473">MVTATRRRTIEPIEDVETNGVNEINGKRKSQPANPTNTEPQSNKRRKKSTPPAIDQKELTDAKDEGTVPLAKKNHFRFDSEEPVLPDIAEPEEADEPTAVQDDEENSSDDEAPETVDNSAQLSRIMEEQLKKEKRRQFDEARKLQAKSSNKRKQIPVPRLGAGSPTDDLVSESSETLQGSFTQDSRHPTLPTLLPDEILNAVPAIRPPTPPAETFSVSQKKPTKLRFLDRKEKAPKDIKMGDVAIRVLGSGARKQPNSALPPKASKSGRNAKDMWLKQARSTGHVNGLRMTSGGSKGLSVDVTIQSIMASTTESSPLLPQHRSSSNTSPSSRGSRPPRTVTFNPLATVSTYHDYTSADPTFKPLSSGSPSSSSPSPPRPTGLSALNSKLRRRNSHGAPFSTSPATPPTPKVGPQRTTKTAQKLKLLPDPVTEEEAVDDAAPSDVYTQITRIKEPAARSLAARLGKADRDRLPRVTAYCTANSYRLEGVFKFLKSRSKTRGANPKLFDECVYSSFDYQYEEKQNGLVPSVSNGFNTDDTHTVERPPRERRFSDSAVEVNENLKNRREELIDLRDPESHASDVQQQHASEHASAVDDTPDIDTTIHTPEVFLFDYGTVVIWGMSPAQESRFLSDISKFATSILSPEDTQVENFNFYYAREYQARIYNDFISLRDPRNYMIKLAISHALAQSVKTSLFEDLVSETISNTAPLPAQIAQTGSVNLTRRQINMQIGELFILRINIHLQGSVLDSPELMWAEPQLEPVYQAVRSYLEMDQRVTLLTERLDVIADLLAVLKDQLTHRHGEYLEWIVIVLIAAEILVAAINIVVDLYAGVD</sequence>
<comment type="caution">
    <text evidence="5">The sequence shown here is derived from an EMBL/GenBank/DDBJ whole genome shotgun (WGS) entry which is preliminary data.</text>
</comment>
<evidence type="ECO:0000259" key="4">
    <source>
        <dbReference type="Pfam" id="PF02582"/>
    </source>
</evidence>
<dbReference type="PANTHER" id="PTHR16255:SF15">
    <property type="entry name" value="SPORULATION PROTEIN RMD1"/>
    <property type="match status" value="1"/>
</dbReference>
<feature type="region of interest" description="Disordered" evidence="2">
    <location>
        <begin position="1"/>
        <end position="233"/>
    </location>
</feature>
<evidence type="ECO:0000313" key="6">
    <source>
        <dbReference type="Proteomes" id="UP000034291"/>
    </source>
</evidence>
<feature type="compositionally biased region" description="Acidic residues" evidence="2">
    <location>
        <begin position="81"/>
        <end position="114"/>
    </location>
</feature>
<dbReference type="GO" id="GO:0006364">
    <property type="term" value="P:rRNA processing"/>
    <property type="evidence" value="ECO:0007669"/>
    <property type="project" value="InterPro"/>
</dbReference>
<dbReference type="EMBL" id="JZBS01004063">
    <property type="protein sequence ID" value="KKK12378.1"/>
    <property type="molecule type" value="Genomic_DNA"/>
</dbReference>
<dbReference type="GO" id="GO:0005739">
    <property type="term" value="C:mitochondrion"/>
    <property type="evidence" value="ECO:0007669"/>
    <property type="project" value="UniProtKB-ARBA"/>
</dbReference>
<reference evidence="5 6" key="1">
    <citation type="submission" date="2015-02" db="EMBL/GenBank/DDBJ databases">
        <title>Draft Genome Sequences of Two Closely-Related Aflatoxigenic Aspergillus Species Obtained from the Cote d'Ivoire.</title>
        <authorList>
            <person name="Moore G.G."/>
            <person name="Beltz S.B."/>
            <person name="Mack B.M."/>
        </authorList>
    </citation>
    <scope>NUCLEOTIDE SEQUENCE [LARGE SCALE GENOMIC DNA]</scope>
    <source>
        <strain evidence="5 6">SRRC1468</strain>
    </source>
</reference>
<dbReference type="Pfam" id="PF02582">
    <property type="entry name" value="DUF155"/>
    <property type="match status" value="1"/>
</dbReference>
<dbReference type="InterPro" id="IPR013268">
    <property type="entry name" value="UTP16"/>
</dbReference>
<feature type="domain" description="DUF155" evidence="4">
    <location>
        <begin position="608"/>
        <end position="779"/>
    </location>
</feature>
<dbReference type="Pfam" id="PF08297">
    <property type="entry name" value="U3_snoRNA_assoc"/>
    <property type="match status" value="1"/>
</dbReference>
<dbReference type="InterPro" id="IPR051624">
    <property type="entry name" value="RMD1/Sad1-interacting"/>
</dbReference>
<feature type="compositionally biased region" description="Low complexity" evidence="2">
    <location>
        <begin position="363"/>
        <end position="373"/>
    </location>
</feature>
<evidence type="ECO:0000256" key="1">
    <source>
        <dbReference type="ARBA" id="ARBA00008306"/>
    </source>
</evidence>
<feature type="region of interest" description="Disordered" evidence="2">
    <location>
        <begin position="572"/>
        <end position="598"/>
    </location>
</feature>
<comment type="similarity">
    <text evidence="1">Belongs to the RMD1/sif2 family.</text>
</comment>
<protein>
    <recommendedName>
        <fullName evidence="4">DUF155 domain-containing protein</fullName>
    </recommendedName>
</protein>
<feature type="compositionally biased region" description="Polar residues" evidence="2">
    <location>
        <begin position="171"/>
        <end position="183"/>
    </location>
</feature>
<gene>
    <name evidence="5" type="ORF">ARAM_006100</name>
</gene>
<feature type="compositionally biased region" description="Basic and acidic residues" evidence="2">
    <location>
        <begin position="55"/>
        <end position="66"/>
    </location>
</feature>
<evidence type="ECO:0000256" key="2">
    <source>
        <dbReference type="SAM" id="MobiDB-lite"/>
    </source>
</evidence>
<dbReference type="OrthoDB" id="18302at2759"/>
<feature type="region of interest" description="Disordered" evidence="2">
    <location>
        <begin position="527"/>
        <end position="548"/>
    </location>
</feature>
<feature type="region of interest" description="Disordered" evidence="2">
    <location>
        <begin position="359"/>
        <end position="438"/>
    </location>
</feature>
<dbReference type="Proteomes" id="UP000034291">
    <property type="component" value="Unassembled WGS sequence"/>
</dbReference>
<dbReference type="GO" id="GO:0030515">
    <property type="term" value="F:snoRNA binding"/>
    <property type="evidence" value="ECO:0007669"/>
    <property type="project" value="InterPro"/>
</dbReference>
<feature type="compositionally biased region" description="Basic and acidic residues" evidence="2">
    <location>
        <begin position="125"/>
        <end position="143"/>
    </location>
</feature>
<feature type="region of interest" description="Disordered" evidence="2">
    <location>
        <begin position="311"/>
        <end position="342"/>
    </location>
</feature>
<name>A0A0F8TYF5_9EURO</name>
<feature type="compositionally biased region" description="Low complexity" evidence="2">
    <location>
        <begin position="319"/>
        <end position="338"/>
    </location>
</feature>
<dbReference type="AlphaFoldDB" id="A0A0F8TYF5"/>
<keyword evidence="3" id="KW-0812">Transmembrane</keyword>
<feature type="compositionally biased region" description="Polar residues" evidence="2">
    <location>
        <begin position="31"/>
        <end position="41"/>
    </location>
</feature>
<dbReference type="InterPro" id="IPR003734">
    <property type="entry name" value="DUF155"/>
</dbReference>
<keyword evidence="6" id="KW-1185">Reference proteome</keyword>
<accession>A0A0F8TYF5</accession>
<feature type="region of interest" description="Disordered" evidence="2">
    <location>
        <begin position="249"/>
        <end position="271"/>
    </location>
</feature>
<evidence type="ECO:0000313" key="5">
    <source>
        <dbReference type="EMBL" id="KKK12378.1"/>
    </source>
</evidence>
<feature type="compositionally biased region" description="Basic and acidic residues" evidence="2">
    <location>
        <begin position="536"/>
        <end position="548"/>
    </location>
</feature>
<proteinExistence type="inferred from homology"/>
<dbReference type="PANTHER" id="PTHR16255">
    <property type="entry name" value="REQUIRED FOR MEIOTIC NUCLEAR DIVISION PROTEIN 1 HOMOLOG"/>
    <property type="match status" value="1"/>
</dbReference>
<organism evidence="5 6">
    <name type="scientific">Aspergillus rambellii</name>
    <dbReference type="NCBI Taxonomy" id="308745"/>
    <lineage>
        <taxon>Eukaryota</taxon>
        <taxon>Fungi</taxon>
        <taxon>Dikarya</taxon>
        <taxon>Ascomycota</taxon>
        <taxon>Pezizomycotina</taxon>
        <taxon>Eurotiomycetes</taxon>
        <taxon>Eurotiomycetidae</taxon>
        <taxon>Eurotiales</taxon>
        <taxon>Aspergillaceae</taxon>
        <taxon>Aspergillus</taxon>
        <taxon>Aspergillus subgen. Nidulantes</taxon>
    </lineage>
</organism>
<feature type="transmembrane region" description="Helical" evidence="3">
    <location>
        <begin position="807"/>
        <end position="830"/>
    </location>
</feature>
<keyword evidence="3" id="KW-1133">Transmembrane helix</keyword>
<evidence type="ECO:0000256" key="3">
    <source>
        <dbReference type="SAM" id="Phobius"/>
    </source>
</evidence>
<dbReference type="STRING" id="308745.A0A0F8TYF5"/>